<evidence type="ECO:0000256" key="2">
    <source>
        <dbReference type="ARBA" id="ARBA00022630"/>
    </source>
</evidence>
<evidence type="ECO:0000313" key="7">
    <source>
        <dbReference type="Proteomes" id="UP000036367"/>
    </source>
</evidence>
<dbReference type="InterPro" id="IPR023166">
    <property type="entry name" value="BaiN-like_dom_sf"/>
</dbReference>
<dbReference type="Pfam" id="PF03486">
    <property type="entry name" value="HI0933_like"/>
    <property type="match status" value="1"/>
</dbReference>
<keyword evidence="2" id="KW-0285">Flavoprotein</keyword>
<dbReference type="STRING" id="595434.RISK_000776"/>
<keyword evidence="7" id="KW-1185">Reference proteome</keyword>
<dbReference type="PANTHER" id="PTHR42887:SF2">
    <property type="entry name" value="OS12G0638800 PROTEIN"/>
    <property type="match status" value="1"/>
</dbReference>
<comment type="caution">
    <text evidence="6">The sequence shown here is derived from an EMBL/GenBank/DDBJ whole genome shotgun (WGS) entry which is preliminary data.</text>
</comment>
<feature type="domain" description="RsdA/BaiN/AoA(So)-like insert" evidence="5">
    <location>
        <begin position="205"/>
        <end position="373"/>
    </location>
</feature>
<accession>A0A0J1BKB4</accession>
<dbReference type="PATRIC" id="fig|595434.4.peg.753"/>
<gene>
    <name evidence="6" type="ORF">RISK_000776</name>
</gene>
<reference evidence="6" key="1">
    <citation type="submission" date="2015-05" db="EMBL/GenBank/DDBJ databases">
        <title>Permanent draft genome of Rhodopirellula islandicus K833.</title>
        <authorList>
            <person name="Kizina J."/>
            <person name="Richter M."/>
            <person name="Glockner F.O."/>
            <person name="Harder J."/>
        </authorList>
    </citation>
    <scope>NUCLEOTIDE SEQUENCE [LARGE SCALE GENOMIC DNA]</scope>
    <source>
        <strain evidence="6">K833</strain>
    </source>
</reference>
<evidence type="ECO:0000256" key="1">
    <source>
        <dbReference type="ARBA" id="ARBA00001974"/>
    </source>
</evidence>
<name>A0A0J1BKB4_RHOIS</name>
<dbReference type="PRINTS" id="PR00411">
    <property type="entry name" value="PNDRDTASEI"/>
</dbReference>
<protein>
    <submittedName>
        <fullName evidence="6">NAD(FAD)-utilizing dehydrogenase</fullName>
    </submittedName>
</protein>
<dbReference type="Pfam" id="PF22780">
    <property type="entry name" value="HI0933_like_1st"/>
    <property type="match status" value="1"/>
</dbReference>
<dbReference type="Proteomes" id="UP000036367">
    <property type="component" value="Unassembled WGS sequence"/>
</dbReference>
<dbReference type="Gene3D" id="2.40.30.10">
    <property type="entry name" value="Translation factors"/>
    <property type="match status" value="1"/>
</dbReference>
<organism evidence="6 7">
    <name type="scientific">Rhodopirellula islandica</name>
    <dbReference type="NCBI Taxonomy" id="595434"/>
    <lineage>
        <taxon>Bacteria</taxon>
        <taxon>Pseudomonadati</taxon>
        <taxon>Planctomycetota</taxon>
        <taxon>Planctomycetia</taxon>
        <taxon>Pirellulales</taxon>
        <taxon>Pirellulaceae</taxon>
        <taxon>Rhodopirellula</taxon>
    </lineage>
</organism>
<dbReference type="SUPFAM" id="SSF160996">
    <property type="entry name" value="HI0933 insert domain-like"/>
    <property type="match status" value="1"/>
</dbReference>
<dbReference type="InterPro" id="IPR055178">
    <property type="entry name" value="RsdA/BaiN/AoA(So)-like_dom"/>
</dbReference>
<comment type="cofactor">
    <cofactor evidence="1">
        <name>FAD</name>
        <dbReference type="ChEBI" id="CHEBI:57692"/>
    </cofactor>
</comment>
<dbReference type="NCBIfam" id="TIGR00275">
    <property type="entry name" value="aminoacetone oxidase family FAD-binding enzyme"/>
    <property type="match status" value="1"/>
</dbReference>
<keyword evidence="3" id="KW-0274">FAD</keyword>
<dbReference type="EMBL" id="LECT01000007">
    <property type="protein sequence ID" value="KLU06975.1"/>
    <property type="molecule type" value="Genomic_DNA"/>
</dbReference>
<evidence type="ECO:0000313" key="6">
    <source>
        <dbReference type="EMBL" id="KLU06975.1"/>
    </source>
</evidence>
<feature type="domain" description="RsdA/BaiN/AoA(So)-like Rossmann fold-like" evidence="4">
    <location>
        <begin position="12"/>
        <end position="426"/>
    </location>
</feature>
<evidence type="ECO:0000259" key="4">
    <source>
        <dbReference type="Pfam" id="PF03486"/>
    </source>
</evidence>
<proteinExistence type="predicted"/>
<dbReference type="InterPro" id="IPR036188">
    <property type="entry name" value="FAD/NAD-bd_sf"/>
</dbReference>
<evidence type="ECO:0000259" key="5">
    <source>
        <dbReference type="Pfam" id="PF22780"/>
    </source>
</evidence>
<dbReference type="Gene3D" id="1.10.8.260">
    <property type="entry name" value="HI0933 insert domain-like"/>
    <property type="match status" value="1"/>
</dbReference>
<dbReference type="AlphaFoldDB" id="A0A0J1BKB4"/>
<dbReference type="Gene3D" id="3.50.50.60">
    <property type="entry name" value="FAD/NAD(P)-binding domain"/>
    <property type="match status" value="1"/>
</dbReference>
<evidence type="ECO:0000256" key="3">
    <source>
        <dbReference type="ARBA" id="ARBA00022827"/>
    </source>
</evidence>
<sequence length="434" mass="46472">MTPAANQSTEPHVVVVGAGAAGMMAAAEAARSGARVTVLEKNTKTGVKILMSGGTRCNITHDTDAKGITQAFGHAKRFLQPSIGKFGPSEVIEMFHGLGVATKREETGKIFPVSNRAVDVRDALHQSMLDAGARLELRCSVQRIQPPSGDQHRWCVATESDGNAQEFQADRVIVTSGGKSWPGCGTTGDGYDWLRALGHTIVAPRPALVPLVGGNEATHALSGLTLPDVNVSVFTPDHRAGKKPKLERRSSWLFTHFGFSGPAAMDVSGVMTAYDRIQDSTMRLDLTPQTSEAEIREILSKRSGDAGKRTIATILQQWVPSRLALAICEQSHPANAQCKLAELPGKECNLMIEKLKRWHLPVNGTRGFAKAEVTAGGVQLSEVDPRTMQSRLAKGLYIAGEILDVDGWIGGYNFQAAFSTGRAAGRAAAQWDDA</sequence>
<dbReference type="InterPro" id="IPR057661">
    <property type="entry name" value="RsdA/BaiN/AoA(So)_Rossmann"/>
</dbReference>
<dbReference type="InterPro" id="IPR004792">
    <property type="entry name" value="BaiN-like"/>
</dbReference>
<dbReference type="RefSeq" id="WP_261340209.1">
    <property type="nucleotide sequence ID" value="NZ_LECT01000007.1"/>
</dbReference>
<dbReference type="SUPFAM" id="SSF51905">
    <property type="entry name" value="FAD/NAD(P)-binding domain"/>
    <property type="match status" value="1"/>
</dbReference>
<dbReference type="PANTHER" id="PTHR42887">
    <property type="entry name" value="OS12G0638800 PROTEIN"/>
    <property type="match status" value="1"/>
</dbReference>